<reference evidence="1 2" key="1">
    <citation type="journal article" date="1999" name="DNA Res.">
        <title>Complete genome sequence of an aerobic hyper-thermophilic crenarchaeon, Aeropyrum pernix K1.</title>
        <authorList>
            <person name="Kawarabayasi Y."/>
            <person name="Hino Y."/>
            <person name="Horikawa H."/>
            <person name="Yamazaki S."/>
            <person name="Haikawa Y."/>
            <person name="Jin-no K."/>
            <person name="Takahashi M."/>
            <person name="Sekine M."/>
            <person name="Baba S."/>
            <person name="Ankai A."/>
            <person name="Kosugi H."/>
            <person name="Hosoyama A."/>
            <person name="Fukui S."/>
            <person name="Nagai Y."/>
            <person name="Nishijima K."/>
            <person name="Nakazawa H."/>
            <person name="Takamiya M."/>
            <person name="Masuda S."/>
            <person name="Funahashi T."/>
            <person name="Tanaka T."/>
            <person name="Kudoh Y."/>
            <person name="Yamazaki J."/>
            <person name="Kushida N."/>
            <person name="Oguchi A."/>
            <person name="Aoki K."/>
            <person name="Kubota K."/>
            <person name="Nakamura Y."/>
            <person name="Nomura N."/>
            <person name="Sako Y."/>
            <person name="Kikuchi H."/>
        </authorList>
    </citation>
    <scope>NUCLEOTIDE SEQUENCE [LARGE SCALE GENOMIC DNA]</scope>
    <source>
        <strain evidence="2">ATCC 700893 / DSM 11879 / JCM 9820 / NBRC 100138 / K1</strain>
    </source>
</reference>
<dbReference type="EMBL" id="BA000002">
    <property type="protein sequence ID" value="BAA79250.1"/>
    <property type="molecule type" value="Genomic_DNA"/>
</dbReference>
<dbReference type="KEGG" id="ape:APE_0295"/>
<sequence length="243" mass="25933">MKRREKSLGEKGWTARSMPLRDLARTLGSILRNKMGIGPWSGVGISMQKSLSKNILLIVEADSSEVKIKGTVEKRLSLKGYRSIGGDVRLGFSERNGRLVAKLRLDSASAIVEAPLEALAVIADSSGIAIEALDAPLDYVSVKADSSGVKGRSKIKPGGGVYVEADSSGVKLAIAPATRGEYWIDVDAKSSGVTIEFEGDKTYYVEEQVARLSRLEVKKDAGTPGGNRVRVNVKAVSSSVKIV</sequence>
<dbReference type="Proteomes" id="UP000002518">
    <property type="component" value="Chromosome"/>
</dbReference>
<proteinExistence type="predicted"/>
<evidence type="ECO:0000313" key="2">
    <source>
        <dbReference type="Proteomes" id="UP000002518"/>
    </source>
</evidence>
<organism evidence="1 2">
    <name type="scientific">Aeropyrum pernix (strain ATCC 700893 / DSM 11879 / JCM 9820 / NBRC 100138 / K1)</name>
    <dbReference type="NCBI Taxonomy" id="272557"/>
    <lineage>
        <taxon>Archaea</taxon>
        <taxon>Thermoproteota</taxon>
        <taxon>Thermoprotei</taxon>
        <taxon>Desulfurococcales</taxon>
        <taxon>Desulfurococcaceae</taxon>
        <taxon>Aeropyrum</taxon>
    </lineage>
</organism>
<dbReference type="RefSeq" id="WP_010865645.1">
    <property type="nucleotide sequence ID" value="NC_000854.2"/>
</dbReference>
<dbReference type="GeneID" id="1444521"/>
<dbReference type="EnsemblBacteria" id="BAA79250">
    <property type="protein sequence ID" value="BAA79250"/>
    <property type="gene ID" value="APE_0295"/>
</dbReference>
<dbReference type="PIR" id="F72719">
    <property type="entry name" value="F72719"/>
</dbReference>
<dbReference type="AlphaFoldDB" id="Q9YFE6"/>
<gene>
    <name evidence="1" type="ordered locus">APE_0295</name>
</gene>
<dbReference type="eggNOG" id="arCOG14788">
    <property type="taxonomic scope" value="Archaea"/>
</dbReference>
<evidence type="ECO:0000313" key="1">
    <source>
        <dbReference type="EMBL" id="BAA79250.1"/>
    </source>
</evidence>
<name>Q9YFE6_AERPE</name>
<protein>
    <submittedName>
        <fullName evidence="1">Uncharacterized protein</fullName>
    </submittedName>
</protein>
<keyword evidence="2" id="KW-1185">Reference proteome</keyword>
<accession>Q9YFE6</accession>
<dbReference type="STRING" id="272557.APE_0295"/>